<evidence type="ECO:0000313" key="4">
    <source>
        <dbReference type="Proteomes" id="UP001174210"/>
    </source>
</evidence>
<accession>A0ABT8IWE2</accession>
<reference evidence="3" key="1">
    <citation type="submission" date="2023-03" db="EMBL/GenBank/DDBJ databases">
        <title>MT1 and MT2 Draft Genomes of Novel Species.</title>
        <authorList>
            <person name="Venkateswaran K."/>
        </authorList>
    </citation>
    <scope>NUCLEOTIDE SEQUENCE</scope>
    <source>
        <strain evidence="3">F6_8S_P_1A</strain>
    </source>
</reference>
<dbReference type="EMBL" id="JAROCB010000002">
    <property type="protein sequence ID" value="MDN4596716.1"/>
    <property type="molecule type" value="Genomic_DNA"/>
</dbReference>
<evidence type="ECO:0000256" key="1">
    <source>
        <dbReference type="SAM" id="MobiDB-lite"/>
    </source>
</evidence>
<dbReference type="InterPro" id="IPR036259">
    <property type="entry name" value="MFS_trans_sf"/>
</dbReference>
<proteinExistence type="predicted"/>
<evidence type="ECO:0000313" key="3">
    <source>
        <dbReference type="EMBL" id="MDN4596716.1"/>
    </source>
</evidence>
<keyword evidence="2" id="KW-0812">Transmembrane</keyword>
<comment type="caution">
    <text evidence="3">The sequence shown here is derived from an EMBL/GenBank/DDBJ whole genome shotgun (WGS) entry which is preliminary data.</text>
</comment>
<keyword evidence="2" id="KW-1133">Transmembrane helix</keyword>
<feature type="transmembrane region" description="Helical" evidence="2">
    <location>
        <begin position="70"/>
        <end position="93"/>
    </location>
</feature>
<feature type="region of interest" description="Disordered" evidence="1">
    <location>
        <begin position="1"/>
        <end position="30"/>
    </location>
</feature>
<keyword evidence="2" id="KW-0472">Membrane</keyword>
<feature type="transmembrane region" description="Helical" evidence="2">
    <location>
        <begin position="43"/>
        <end position="64"/>
    </location>
</feature>
<dbReference type="RefSeq" id="WP_301217056.1">
    <property type="nucleotide sequence ID" value="NZ_JAROCB010000002.1"/>
</dbReference>
<sequence>MAKRRSRRKGNPASTGRSTRPPAKRPPRGYRLSTRTISRWTRVLVYTTLGGYAIGAVIAIIGLFMQDDTLPALGLGVAVLVTAVALAGGAFLGGQTLARFGGLIGLAFLAGAGLAIGGGAIAPWLPALGAAIAVLSIIGLVLLGIRRRVPMWLGARNDGSPD</sequence>
<organism evidence="3 4">
    <name type="scientific">Leifsonia virtsii</name>
    <dbReference type="NCBI Taxonomy" id="3035915"/>
    <lineage>
        <taxon>Bacteria</taxon>
        <taxon>Bacillati</taxon>
        <taxon>Actinomycetota</taxon>
        <taxon>Actinomycetes</taxon>
        <taxon>Micrococcales</taxon>
        <taxon>Microbacteriaceae</taxon>
        <taxon>Leifsonia</taxon>
    </lineage>
</organism>
<feature type="transmembrane region" description="Helical" evidence="2">
    <location>
        <begin position="127"/>
        <end position="145"/>
    </location>
</feature>
<dbReference type="SUPFAM" id="SSF103473">
    <property type="entry name" value="MFS general substrate transporter"/>
    <property type="match status" value="1"/>
</dbReference>
<evidence type="ECO:0000256" key="2">
    <source>
        <dbReference type="SAM" id="Phobius"/>
    </source>
</evidence>
<feature type="transmembrane region" description="Helical" evidence="2">
    <location>
        <begin position="100"/>
        <end position="121"/>
    </location>
</feature>
<dbReference type="Proteomes" id="UP001174210">
    <property type="component" value="Unassembled WGS sequence"/>
</dbReference>
<keyword evidence="4" id="KW-1185">Reference proteome</keyword>
<feature type="compositionally biased region" description="Basic residues" evidence="1">
    <location>
        <begin position="1"/>
        <end position="10"/>
    </location>
</feature>
<protein>
    <submittedName>
        <fullName evidence="3">Uncharacterized protein</fullName>
    </submittedName>
</protein>
<name>A0ABT8IWE2_9MICO</name>
<gene>
    <name evidence="3" type="ORF">P5G59_06175</name>
</gene>